<evidence type="ECO:0000256" key="7">
    <source>
        <dbReference type="ARBA" id="ARBA00022989"/>
    </source>
</evidence>
<keyword evidence="4" id="KW-0328">Glycosyltransferase</keyword>
<keyword evidence="3" id="KW-0997">Cell inner membrane</keyword>
<reference evidence="13" key="1">
    <citation type="submission" date="2016-10" db="EMBL/GenBank/DDBJ databases">
        <authorList>
            <person name="Varghese N."/>
            <person name="Submissions S."/>
        </authorList>
    </citation>
    <scope>NUCLEOTIDE SEQUENCE [LARGE SCALE GENOMIC DNA]</scope>
    <source>
        <strain evidence="13">CCM 7469</strain>
    </source>
</reference>
<dbReference type="AlphaFoldDB" id="A0A1G8C0Y4"/>
<evidence type="ECO:0000313" key="13">
    <source>
        <dbReference type="Proteomes" id="UP000199636"/>
    </source>
</evidence>
<proteinExistence type="predicted"/>
<evidence type="ECO:0000256" key="5">
    <source>
        <dbReference type="ARBA" id="ARBA00022679"/>
    </source>
</evidence>
<feature type="domain" description="Glycosyltransferase 2-like" evidence="11">
    <location>
        <begin position="166"/>
        <end position="384"/>
    </location>
</feature>
<comment type="pathway">
    <text evidence="2">Glycan metabolism.</text>
</comment>
<dbReference type="OrthoDB" id="5294733at2"/>
<evidence type="ECO:0000256" key="2">
    <source>
        <dbReference type="ARBA" id="ARBA00004881"/>
    </source>
</evidence>
<evidence type="ECO:0000256" key="8">
    <source>
        <dbReference type="ARBA" id="ARBA00023136"/>
    </source>
</evidence>
<dbReference type="STRING" id="428992.SAMN05216272_101332"/>
<comment type="subcellular location">
    <subcellularLocation>
        <location evidence="1">Membrane</location>
        <topology evidence="1">Multi-pass membrane protein</topology>
    </subcellularLocation>
</comment>
<dbReference type="SUPFAM" id="SSF160246">
    <property type="entry name" value="EspE N-terminal domain-like"/>
    <property type="match status" value="1"/>
</dbReference>
<accession>A0A1G8C0Y4</accession>
<dbReference type="Gene3D" id="3.30.300.160">
    <property type="entry name" value="Type II secretion system, protein E, N-terminal domain"/>
    <property type="match status" value="1"/>
</dbReference>
<dbReference type="PANTHER" id="PTHR43867:SF2">
    <property type="entry name" value="CELLULOSE SYNTHASE CATALYTIC SUBUNIT A [UDP-FORMING]"/>
    <property type="match status" value="1"/>
</dbReference>
<feature type="transmembrane region" description="Helical" evidence="9">
    <location>
        <begin position="364"/>
        <end position="384"/>
    </location>
</feature>
<evidence type="ECO:0000259" key="10">
    <source>
        <dbReference type="Pfam" id="PF05157"/>
    </source>
</evidence>
<keyword evidence="13" id="KW-1185">Reference proteome</keyword>
<feature type="domain" description="Type II secretion system protein GspE N-terminal" evidence="10">
    <location>
        <begin position="543"/>
        <end position="625"/>
    </location>
</feature>
<name>A0A1G8C0Y4_9PSED</name>
<dbReference type="Pfam" id="PF05157">
    <property type="entry name" value="MshEN"/>
    <property type="match status" value="1"/>
</dbReference>
<keyword evidence="7 9" id="KW-1133">Transmembrane helix</keyword>
<dbReference type="Pfam" id="PF13632">
    <property type="entry name" value="Glyco_trans_2_3"/>
    <property type="match status" value="1"/>
</dbReference>
<dbReference type="InterPro" id="IPR001173">
    <property type="entry name" value="Glyco_trans_2-like"/>
</dbReference>
<dbReference type="PANTHER" id="PTHR43867">
    <property type="entry name" value="CELLULOSE SYNTHASE CATALYTIC SUBUNIT A [UDP-FORMING]"/>
    <property type="match status" value="1"/>
</dbReference>
<dbReference type="EMBL" id="FNDS01000001">
    <property type="protein sequence ID" value="SDH39065.1"/>
    <property type="molecule type" value="Genomic_DNA"/>
</dbReference>
<keyword evidence="5" id="KW-0808">Transferase</keyword>
<dbReference type="InterPro" id="IPR037257">
    <property type="entry name" value="T2SS_E_N_sf"/>
</dbReference>
<dbReference type="GO" id="GO:0016020">
    <property type="term" value="C:membrane"/>
    <property type="evidence" value="ECO:0007669"/>
    <property type="project" value="UniProtKB-SubCell"/>
</dbReference>
<dbReference type="NCBIfam" id="NF012033">
    <property type="entry name" value="PRK15489.1"/>
    <property type="match status" value="1"/>
</dbReference>
<keyword evidence="3" id="KW-1003">Cell membrane</keyword>
<dbReference type="NCBIfam" id="NF008411">
    <property type="entry name" value="PRK11234.1"/>
    <property type="match status" value="1"/>
</dbReference>
<evidence type="ECO:0000313" key="12">
    <source>
        <dbReference type="EMBL" id="SDH39065.1"/>
    </source>
</evidence>
<dbReference type="InterPro" id="IPR007831">
    <property type="entry name" value="T2SS_GspE_N"/>
</dbReference>
<evidence type="ECO:0000256" key="4">
    <source>
        <dbReference type="ARBA" id="ARBA00022676"/>
    </source>
</evidence>
<evidence type="ECO:0000256" key="1">
    <source>
        <dbReference type="ARBA" id="ARBA00004141"/>
    </source>
</evidence>
<dbReference type="Gene3D" id="3.90.550.10">
    <property type="entry name" value="Spore Coat Polysaccharide Biosynthesis Protein SpsA, Chain A"/>
    <property type="match status" value="1"/>
</dbReference>
<keyword evidence="6 9" id="KW-0812">Transmembrane</keyword>
<dbReference type="SUPFAM" id="SSF53448">
    <property type="entry name" value="Nucleotide-diphospho-sugar transferases"/>
    <property type="match status" value="1"/>
</dbReference>
<dbReference type="InterPro" id="IPR029044">
    <property type="entry name" value="Nucleotide-diphossugar_trans"/>
</dbReference>
<sequence>MSLLLVDALAYVLFGLKILAIVLAILMFLLGLDDLFIDLVYWSRRLIRRLSIYSRFERADEERLFEAAEKPLAIMVPAWNEVGVVGEMARLAASTLDYENYQIFVGTYPNDPQTQADVDAVCRHFPNVHKVVCARPGPTSKADCLNNIIDAILRFEADARVQFAGFILHDAEDVISPMELRLFNYLLPNKDMIQIPVYPFAPAWKGFTAGHYVDEFAENHGKDVIVREALTGQVPSAGVGTCFSRKAIASLLEDGDGIAFDVQSLTEDYDIGFRLKRKGMKCIFARYSVDDPKLALVRRRKLGMNRRFAQVICVREHFPRDLQHAIRQKSRWITGIVFQGTRNLGWSSKAMLNYFLWRDRRGMIAYLLSFLVNLLFLVLIGMWLISVLAPDAWHFPSLLGNSKLLSTLLWLNGLMLLNRLFQRGWFVTRYYGIGEGLLSAPRMMWSNFVNFFANLRALRQVLEMGDSRRVAWDKTTHEFPALASPQRTALGQQLVAQGLISEAQLEAAATNPVRRRLGRELLLRGHIDSTQLLQALAEQLDEPWAPLNPFKLDKARIQAFPRHLALRYAVLPVDEDGQTLILASERQVSQVSLGAISRQLERPVRYRLAPQGRVTLGLRYWYGGKRLNEETRTVLEILERRQDDDALLERICIRQVLFGDLLQVRGILPSALFNQALIDFDPERQSLGQHLLERGMIDQTVLDDALRQQAAEQHESYLLAKEAE</sequence>
<dbReference type="RefSeq" id="WP_090260151.1">
    <property type="nucleotide sequence ID" value="NZ_FNDS01000001.1"/>
</dbReference>
<feature type="transmembrane region" description="Helical" evidence="9">
    <location>
        <begin position="404"/>
        <end position="421"/>
    </location>
</feature>
<evidence type="ECO:0000259" key="11">
    <source>
        <dbReference type="Pfam" id="PF13632"/>
    </source>
</evidence>
<dbReference type="InterPro" id="IPR050321">
    <property type="entry name" value="Glycosyltr_2/OpgH_subfam"/>
</dbReference>
<dbReference type="NCBIfam" id="NF011305">
    <property type="entry name" value="PRK14716.1-3"/>
    <property type="match status" value="1"/>
</dbReference>
<organism evidence="12 13">
    <name type="scientific">Pseudomonas panipatensis</name>
    <dbReference type="NCBI Taxonomy" id="428992"/>
    <lineage>
        <taxon>Bacteria</taxon>
        <taxon>Pseudomonadati</taxon>
        <taxon>Pseudomonadota</taxon>
        <taxon>Gammaproteobacteria</taxon>
        <taxon>Pseudomonadales</taxon>
        <taxon>Pseudomonadaceae</taxon>
        <taxon>Pseudomonas</taxon>
    </lineage>
</organism>
<dbReference type="Proteomes" id="UP000199636">
    <property type="component" value="Unassembled WGS sequence"/>
</dbReference>
<evidence type="ECO:0000256" key="6">
    <source>
        <dbReference type="ARBA" id="ARBA00022692"/>
    </source>
</evidence>
<keyword evidence="8 9" id="KW-0472">Membrane</keyword>
<protein>
    <submittedName>
        <fullName evidence="12">Adsorption protein B</fullName>
    </submittedName>
</protein>
<feature type="transmembrane region" description="Helical" evidence="9">
    <location>
        <begin position="12"/>
        <end position="41"/>
    </location>
</feature>
<dbReference type="GO" id="GO:0016757">
    <property type="term" value="F:glycosyltransferase activity"/>
    <property type="evidence" value="ECO:0007669"/>
    <property type="project" value="UniProtKB-KW"/>
</dbReference>
<gene>
    <name evidence="12" type="ORF">SAMN05216272_101332</name>
</gene>
<evidence type="ECO:0000256" key="3">
    <source>
        <dbReference type="ARBA" id="ARBA00022519"/>
    </source>
</evidence>
<evidence type="ECO:0000256" key="9">
    <source>
        <dbReference type="SAM" id="Phobius"/>
    </source>
</evidence>